<dbReference type="AlphaFoldDB" id="A0A9D4FRY9"/>
<dbReference type="Proteomes" id="UP000828390">
    <property type="component" value="Unassembled WGS sequence"/>
</dbReference>
<reference evidence="1" key="1">
    <citation type="journal article" date="2019" name="bioRxiv">
        <title>The Genome of the Zebra Mussel, Dreissena polymorpha: A Resource for Invasive Species Research.</title>
        <authorList>
            <person name="McCartney M.A."/>
            <person name="Auch B."/>
            <person name="Kono T."/>
            <person name="Mallez S."/>
            <person name="Zhang Y."/>
            <person name="Obille A."/>
            <person name="Becker A."/>
            <person name="Abrahante J.E."/>
            <person name="Garbe J."/>
            <person name="Badalamenti J.P."/>
            <person name="Herman A."/>
            <person name="Mangelson H."/>
            <person name="Liachko I."/>
            <person name="Sullivan S."/>
            <person name="Sone E.D."/>
            <person name="Koren S."/>
            <person name="Silverstein K.A.T."/>
            <person name="Beckman K.B."/>
            <person name="Gohl D.M."/>
        </authorList>
    </citation>
    <scope>NUCLEOTIDE SEQUENCE</scope>
    <source>
        <strain evidence="1">Duluth1</strain>
        <tissue evidence="1">Whole animal</tissue>
    </source>
</reference>
<dbReference type="EMBL" id="JAIWYP010000006">
    <property type="protein sequence ID" value="KAH3803903.1"/>
    <property type="molecule type" value="Genomic_DNA"/>
</dbReference>
<evidence type="ECO:0000313" key="2">
    <source>
        <dbReference type="Proteomes" id="UP000828390"/>
    </source>
</evidence>
<sequence length="158" mass="17422">MAMKTRRVVLGRMDGWFNVRDWTGGRVTGGRSWTDGRSMTGRRVVGSWTGGLGRDGGFRTDRRFSDGCSRTGGLGRVVVSRTVGNLNGCLVVGLRLAIYNSLRRVYGYKVLERLVLGRVCSVLTLNVMEPIYDSVSARTQPMYTLGVTMFTGMQTGIQ</sequence>
<evidence type="ECO:0000313" key="1">
    <source>
        <dbReference type="EMBL" id="KAH3803903.1"/>
    </source>
</evidence>
<organism evidence="1 2">
    <name type="scientific">Dreissena polymorpha</name>
    <name type="common">Zebra mussel</name>
    <name type="synonym">Mytilus polymorpha</name>
    <dbReference type="NCBI Taxonomy" id="45954"/>
    <lineage>
        <taxon>Eukaryota</taxon>
        <taxon>Metazoa</taxon>
        <taxon>Spiralia</taxon>
        <taxon>Lophotrochozoa</taxon>
        <taxon>Mollusca</taxon>
        <taxon>Bivalvia</taxon>
        <taxon>Autobranchia</taxon>
        <taxon>Heteroconchia</taxon>
        <taxon>Euheterodonta</taxon>
        <taxon>Imparidentia</taxon>
        <taxon>Neoheterodontei</taxon>
        <taxon>Myida</taxon>
        <taxon>Dreissenoidea</taxon>
        <taxon>Dreissenidae</taxon>
        <taxon>Dreissena</taxon>
    </lineage>
</organism>
<gene>
    <name evidence="1" type="ORF">DPMN_132175</name>
</gene>
<name>A0A9D4FRY9_DREPO</name>
<reference evidence="1" key="2">
    <citation type="submission" date="2020-11" db="EMBL/GenBank/DDBJ databases">
        <authorList>
            <person name="McCartney M.A."/>
            <person name="Auch B."/>
            <person name="Kono T."/>
            <person name="Mallez S."/>
            <person name="Becker A."/>
            <person name="Gohl D.M."/>
            <person name="Silverstein K.A.T."/>
            <person name="Koren S."/>
            <person name="Bechman K.B."/>
            <person name="Herman A."/>
            <person name="Abrahante J.E."/>
            <person name="Garbe J."/>
        </authorList>
    </citation>
    <scope>NUCLEOTIDE SEQUENCE</scope>
    <source>
        <strain evidence="1">Duluth1</strain>
        <tissue evidence="1">Whole animal</tissue>
    </source>
</reference>
<protein>
    <submittedName>
        <fullName evidence="1">Uncharacterized protein</fullName>
    </submittedName>
</protein>
<accession>A0A9D4FRY9</accession>
<keyword evidence="2" id="KW-1185">Reference proteome</keyword>
<proteinExistence type="predicted"/>
<comment type="caution">
    <text evidence="1">The sequence shown here is derived from an EMBL/GenBank/DDBJ whole genome shotgun (WGS) entry which is preliminary data.</text>
</comment>